<dbReference type="RefSeq" id="WP_320423861.1">
    <property type="nucleotide sequence ID" value="NZ_JAXCLA010000005.1"/>
</dbReference>
<comment type="subcellular location">
    <subcellularLocation>
        <location evidence="1">Cell outer membrane</location>
    </subcellularLocation>
</comment>
<feature type="chain" id="PRO_5045097049" evidence="5">
    <location>
        <begin position="27"/>
        <end position="198"/>
    </location>
</feature>
<keyword evidence="3" id="KW-0998">Cell outer membrane</keyword>
<evidence type="ECO:0000256" key="1">
    <source>
        <dbReference type="ARBA" id="ARBA00004442"/>
    </source>
</evidence>
<name>A0ABU5DI35_9BURK</name>
<evidence type="ECO:0000256" key="4">
    <source>
        <dbReference type="PROSITE-ProRule" id="PRU00473"/>
    </source>
</evidence>
<dbReference type="PANTHER" id="PTHR30329:SF21">
    <property type="entry name" value="LIPOPROTEIN YIAD-RELATED"/>
    <property type="match status" value="1"/>
</dbReference>
<feature type="signal peptide" evidence="5">
    <location>
        <begin position="1"/>
        <end position="26"/>
    </location>
</feature>
<evidence type="ECO:0000256" key="5">
    <source>
        <dbReference type="SAM" id="SignalP"/>
    </source>
</evidence>
<dbReference type="Gene3D" id="3.30.1330.60">
    <property type="entry name" value="OmpA-like domain"/>
    <property type="match status" value="1"/>
</dbReference>
<comment type="caution">
    <text evidence="7">The sequence shown here is derived from an EMBL/GenBank/DDBJ whole genome shotgun (WGS) entry which is preliminary data.</text>
</comment>
<dbReference type="EMBL" id="JAXCLA010000005">
    <property type="protein sequence ID" value="MDY0745957.1"/>
    <property type="molecule type" value="Genomic_DNA"/>
</dbReference>
<evidence type="ECO:0000259" key="6">
    <source>
        <dbReference type="PROSITE" id="PS51123"/>
    </source>
</evidence>
<sequence>MSKILIKTLTGAVFVASAVFSVGAMAQAASAPAGNPVLKGSQVTESALIDALQIEGPEAVAGATRGFKAANRAGSSSTPAPKPGAGKASLLITFDSNSAALTTESQGSLDVLARALQSDALAGFSFKVEGHADARGDADANQKLSQLRAESVANYLVSHAGLLPERLTPVGKGSSEPMNKARVDAPENRRVTIVTVRN</sequence>
<dbReference type="CDD" id="cd07185">
    <property type="entry name" value="OmpA_C-like"/>
    <property type="match status" value="1"/>
</dbReference>
<keyword evidence="8" id="KW-1185">Reference proteome</keyword>
<keyword evidence="5" id="KW-0732">Signal</keyword>
<keyword evidence="2 4" id="KW-0472">Membrane</keyword>
<evidence type="ECO:0000313" key="7">
    <source>
        <dbReference type="EMBL" id="MDY0745957.1"/>
    </source>
</evidence>
<reference evidence="7 8" key="1">
    <citation type="submission" date="2023-11" db="EMBL/GenBank/DDBJ databases">
        <title>Paucibacter sp. nov., isolated from fresh soil in Korea.</title>
        <authorList>
            <person name="Le N.T.T."/>
        </authorList>
    </citation>
    <scope>NUCLEOTIDE SEQUENCE [LARGE SCALE GENOMIC DNA]</scope>
    <source>
        <strain evidence="7 8">R3-3</strain>
    </source>
</reference>
<dbReference type="SUPFAM" id="SSF103088">
    <property type="entry name" value="OmpA-like"/>
    <property type="match status" value="1"/>
</dbReference>
<feature type="domain" description="OmpA-like" evidence="6">
    <location>
        <begin position="81"/>
        <end position="198"/>
    </location>
</feature>
<dbReference type="PRINTS" id="PR01021">
    <property type="entry name" value="OMPADOMAIN"/>
</dbReference>
<dbReference type="PANTHER" id="PTHR30329">
    <property type="entry name" value="STATOR ELEMENT OF FLAGELLAR MOTOR COMPLEX"/>
    <property type="match status" value="1"/>
</dbReference>
<protein>
    <submittedName>
        <fullName evidence="7">OmpA family protein</fullName>
    </submittedName>
</protein>
<gene>
    <name evidence="7" type="ORF">SNE35_15660</name>
</gene>
<dbReference type="InterPro" id="IPR050330">
    <property type="entry name" value="Bact_OuterMem_StrucFunc"/>
</dbReference>
<accession>A0ABU5DI35</accession>
<proteinExistence type="predicted"/>
<dbReference type="PROSITE" id="PS51123">
    <property type="entry name" value="OMPA_2"/>
    <property type="match status" value="1"/>
</dbReference>
<dbReference type="Proteomes" id="UP001285263">
    <property type="component" value="Unassembled WGS sequence"/>
</dbReference>
<dbReference type="InterPro" id="IPR006665">
    <property type="entry name" value="OmpA-like"/>
</dbReference>
<dbReference type="Pfam" id="PF00691">
    <property type="entry name" value="OmpA"/>
    <property type="match status" value="1"/>
</dbReference>
<dbReference type="InterPro" id="IPR006664">
    <property type="entry name" value="OMP_bac"/>
</dbReference>
<evidence type="ECO:0000256" key="2">
    <source>
        <dbReference type="ARBA" id="ARBA00023136"/>
    </source>
</evidence>
<evidence type="ECO:0000313" key="8">
    <source>
        <dbReference type="Proteomes" id="UP001285263"/>
    </source>
</evidence>
<dbReference type="InterPro" id="IPR036737">
    <property type="entry name" value="OmpA-like_sf"/>
</dbReference>
<organism evidence="7 8">
    <name type="scientific">Roseateles agri</name>
    <dbReference type="NCBI Taxonomy" id="3098619"/>
    <lineage>
        <taxon>Bacteria</taxon>
        <taxon>Pseudomonadati</taxon>
        <taxon>Pseudomonadota</taxon>
        <taxon>Betaproteobacteria</taxon>
        <taxon>Burkholderiales</taxon>
        <taxon>Sphaerotilaceae</taxon>
        <taxon>Roseateles</taxon>
    </lineage>
</organism>
<evidence type="ECO:0000256" key="3">
    <source>
        <dbReference type="ARBA" id="ARBA00023237"/>
    </source>
</evidence>